<comment type="caution">
    <text evidence="2">The sequence shown here is derived from an EMBL/GenBank/DDBJ whole genome shotgun (WGS) entry which is preliminary data.</text>
</comment>
<dbReference type="OrthoDB" id="4250829at2"/>
<proteinExistence type="predicted"/>
<evidence type="ECO:0000313" key="2">
    <source>
        <dbReference type="EMBL" id="KND26141.1"/>
    </source>
</evidence>
<dbReference type="AlphaFoldDB" id="A0A0L0JKC7"/>
<dbReference type="PATRIC" id="fig|42234.21.peg.7944"/>
<name>A0A0L0JKC7_9ACTN</name>
<reference evidence="3" key="1">
    <citation type="submission" date="2014-07" db="EMBL/GenBank/DDBJ databases">
        <title>Genome sequencing of plant-pathogenic Streptomyces species.</title>
        <authorList>
            <person name="Harrison J."/>
            <person name="Sapp M."/>
            <person name="Thwaites R."/>
            <person name="Studholme D.J."/>
        </authorList>
    </citation>
    <scope>NUCLEOTIDE SEQUENCE [LARGE SCALE GENOMIC DNA]</scope>
    <source>
        <strain evidence="3">NCPPB 4445</strain>
    </source>
</reference>
<sequence length="140" mass="15375">MRIRTGLCVTAALIGLAGTGTTAHSADTVAAACKKKVVAFNHTGYKKCNTTTSWVDWNVDGKTDEVFVVAPNRTIWHTWKAASGWQELPGKGRADDMLGPGQVGAGIRSRCIIVLVTKMSYPYWQNCFYNGKWHNWTQPG</sequence>
<dbReference type="RefSeq" id="WP_050374766.1">
    <property type="nucleotide sequence ID" value="NZ_KQ257834.1"/>
</dbReference>
<dbReference type="EMBL" id="JPPY01000214">
    <property type="protein sequence ID" value="KND26141.1"/>
    <property type="molecule type" value="Genomic_DNA"/>
</dbReference>
<feature type="chain" id="PRO_5005541805" description="Secreted protein" evidence="1">
    <location>
        <begin position="26"/>
        <end position="140"/>
    </location>
</feature>
<dbReference type="Proteomes" id="UP000037151">
    <property type="component" value="Unassembled WGS sequence"/>
</dbReference>
<accession>A0A0L0JKC7</accession>
<gene>
    <name evidence="2" type="ORF">IQ63_38590</name>
</gene>
<protein>
    <recommendedName>
        <fullName evidence="4">Secreted protein</fullName>
    </recommendedName>
</protein>
<feature type="signal peptide" evidence="1">
    <location>
        <begin position="1"/>
        <end position="25"/>
    </location>
</feature>
<evidence type="ECO:0008006" key="4">
    <source>
        <dbReference type="Google" id="ProtNLM"/>
    </source>
</evidence>
<organism evidence="2 3">
    <name type="scientific">Streptomyces acidiscabies</name>
    <dbReference type="NCBI Taxonomy" id="42234"/>
    <lineage>
        <taxon>Bacteria</taxon>
        <taxon>Bacillati</taxon>
        <taxon>Actinomycetota</taxon>
        <taxon>Actinomycetes</taxon>
        <taxon>Kitasatosporales</taxon>
        <taxon>Streptomycetaceae</taxon>
        <taxon>Streptomyces</taxon>
    </lineage>
</organism>
<evidence type="ECO:0000313" key="3">
    <source>
        <dbReference type="Proteomes" id="UP000037151"/>
    </source>
</evidence>
<evidence type="ECO:0000256" key="1">
    <source>
        <dbReference type="SAM" id="SignalP"/>
    </source>
</evidence>
<keyword evidence="1" id="KW-0732">Signal</keyword>